<dbReference type="CDD" id="cd03216">
    <property type="entry name" value="ABC_Carb_Monos_I"/>
    <property type="match status" value="1"/>
</dbReference>
<dbReference type="SUPFAM" id="SSF52540">
    <property type="entry name" value="P-loop containing nucleoside triphosphate hydrolases"/>
    <property type="match status" value="2"/>
</dbReference>
<dbReference type="GO" id="GO:0005886">
    <property type="term" value="C:plasma membrane"/>
    <property type="evidence" value="ECO:0007669"/>
    <property type="project" value="UniProtKB-SubCell"/>
</dbReference>
<dbReference type="STRING" id="1443111.Z949_476"/>
<dbReference type="GO" id="GO:0005524">
    <property type="term" value="F:ATP binding"/>
    <property type="evidence" value="ECO:0007669"/>
    <property type="project" value="UniProtKB-KW"/>
</dbReference>
<evidence type="ECO:0000256" key="4">
    <source>
        <dbReference type="ARBA" id="ARBA00022597"/>
    </source>
</evidence>
<dbReference type="InterPro" id="IPR003439">
    <property type="entry name" value="ABC_transporter-like_ATP-bd"/>
</dbReference>
<comment type="caution">
    <text evidence="11">The sequence shown here is derived from an EMBL/GenBank/DDBJ whole genome shotgun (WGS) entry which is preliminary data.</text>
</comment>
<dbReference type="InterPro" id="IPR003593">
    <property type="entry name" value="AAA+_ATPase"/>
</dbReference>
<keyword evidence="5" id="KW-0677">Repeat</keyword>
<dbReference type="Pfam" id="PF00005">
    <property type="entry name" value="ABC_tran"/>
    <property type="match status" value="2"/>
</dbReference>
<dbReference type="InterPro" id="IPR027417">
    <property type="entry name" value="P-loop_NTPase"/>
</dbReference>
<evidence type="ECO:0000256" key="5">
    <source>
        <dbReference type="ARBA" id="ARBA00022737"/>
    </source>
</evidence>
<accession>A0A420DUB6</accession>
<dbReference type="InterPro" id="IPR050107">
    <property type="entry name" value="ABC_carbohydrate_import_ATPase"/>
</dbReference>
<dbReference type="GO" id="GO:0016887">
    <property type="term" value="F:ATP hydrolysis activity"/>
    <property type="evidence" value="ECO:0007669"/>
    <property type="project" value="InterPro"/>
</dbReference>
<evidence type="ECO:0000256" key="8">
    <source>
        <dbReference type="ARBA" id="ARBA00022967"/>
    </source>
</evidence>
<dbReference type="FunFam" id="3.40.50.300:FF:000127">
    <property type="entry name" value="Ribose import ATP-binding protein RbsA"/>
    <property type="match status" value="1"/>
</dbReference>
<evidence type="ECO:0000313" key="12">
    <source>
        <dbReference type="Proteomes" id="UP000284407"/>
    </source>
</evidence>
<dbReference type="InterPro" id="IPR017871">
    <property type="entry name" value="ABC_transporter-like_CS"/>
</dbReference>
<evidence type="ECO:0000256" key="2">
    <source>
        <dbReference type="ARBA" id="ARBA00022448"/>
    </source>
</evidence>
<evidence type="ECO:0000313" key="11">
    <source>
        <dbReference type="EMBL" id="RKE97770.1"/>
    </source>
</evidence>
<keyword evidence="8" id="KW-1278">Translocase</keyword>
<reference evidence="11 12" key="1">
    <citation type="submission" date="2018-09" db="EMBL/GenBank/DDBJ databases">
        <title>Genomic Encyclopedia of Archaeal and Bacterial Type Strains, Phase II (KMG-II): from individual species to whole genera.</title>
        <authorList>
            <person name="Goeker M."/>
        </authorList>
    </citation>
    <scope>NUCLEOTIDE SEQUENCE [LARGE SCALE GENOMIC DNA]</scope>
    <source>
        <strain evidence="11 12">DSM 11458</strain>
    </source>
</reference>
<dbReference type="PROSITE" id="PS00211">
    <property type="entry name" value="ABC_TRANSPORTER_1"/>
    <property type="match status" value="2"/>
</dbReference>
<keyword evidence="3" id="KW-1003">Cell membrane</keyword>
<evidence type="ECO:0000256" key="6">
    <source>
        <dbReference type="ARBA" id="ARBA00022741"/>
    </source>
</evidence>
<dbReference type="OrthoDB" id="9805029at2"/>
<dbReference type="RefSeq" id="WP_025061159.1">
    <property type="nucleotide sequence ID" value="NZ_RAQK01000001.1"/>
</dbReference>
<proteinExistence type="predicted"/>
<evidence type="ECO:0000256" key="3">
    <source>
        <dbReference type="ARBA" id="ARBA00022475"/>
    </source>
</evidence>
<evidence type="ECO:0000256" key="7">
    <source>
        <dbReference type="ARBA" id="ARBA00022840"/>
    </source>
</evidence>
<keyword evidence="4" id="KW-0762">Sugar transport</keyword>
<keyword evidence="6" id="KW-0547">Nucleotide-binding</keyword>
<gene>
    <name evidence="11" type="ORF">C8N30_2397</name>
</gene>
<keyword evidence="7 11" id="KW-0067">ATP-binding</keyword>
<keyword evidence="12" id="KW-1185">Reference proteome</keyword>
<evidence type="ECO:0000259" key="10">
    <source>
        <dbReference type="PROSITE" id="PS50893"/>
    </source>
</evidence>
<sequence length="522" mass="55036">MTQAASLKTVQAGRGAPVLVSFNAVSKRFGSTVALAGVTLEAVGGSVHAVTGENGAGKSTLMNLLAGVLRPDEGTIALSGRPVVLDSPGAARAQGVSTIFQELTLLPNLTVAENLFLGREPRRFGLTDTGEMRKRARAALARLDSSISVDSFCGMLSVGEQQMVEIAKGIVAQADIFILDEPTAALNAPEVQKLAELIAVLRAEGKLIFYISHRLEEIFNFCDTVSVMKDGQLVATHPTAAIDRDTLISLMVGRELGQLFPPRNTSIEQRGTVLEMRGIATTAFDARVSFALARGEILGLAGLEGQGQRALIRAVSGLEPPIDGSVTKIAANGARSLLQSSVVATARAGIGFIPEDRKTEGLYLPLSIATNITLGMLREQSVWSRARVAAGEIETQMKNMRVAAASTQQIVGALSGGNQQKVMIGRWLASKVDVLLIEEPTRGVDVGAKAEIYALLRAFTDAGGAILITSSELTEVIGLCDRIAVVREGALVAEFAGIDATEQIIMHAALTGSQTHPQELPQ</sequence>
<dbReference type="CDD" id="cd03215">
    <property type="entry name" value="ABC_Carb_Monos_II"/>
    <property type="match status" value="1"/>
</dbReference>
<dbReference type="SMART" id="SM00382">
    <property type="entry name" value="AAA"/>
    <property type="match status" value="2"/>
</dbReference>
<feature type="domain" description="ABC transporter" evidence="10">
    <location>
        <begin position="20"/>
        <end position="255"/>
    </location>
</feature>
<dbReference type="AlphaFoldDB" id="A0A420DUB6"/>
<organism evidence="11 12">
    <name type="scientific">Sulfitobacter guttiformis</name>
    <dbReference type="NCBI Taxonomy" id="74349"/>
    <lineage>
        <taxon>Bacteria</taxon>
        <taxon>Pseudomonadati</taxon>
        <taxon>Pseudomonadota</taxon>
        <taxon>Alphaproteobacteria</taxon>
        <taxon>Rhodobacterales</taxon>
        <taxon>Roseobacteraceae</taxon>
        <taxon>Sulfitobacter</taxon>
    </lineage>
</organism>
<dbReference type="PANTHER" id="PTHR43790:SF3">
    <property type="entry name" value="D-ALLOSE IMPORT ATP-BINDING PROTEIN ALSA-RELATED"/>
    <property type="match status" value="1"/>
</dbReference>
<dbReference type="EMBL" id="RAQK01000001">
    <property type="protein sequence ID" value="RKE97770.1"/>
    <property type="molecule type" value="Genomic_DNA"/>
</dbReference>
<keyword evidence="9" id="KW-0472">Membrane</keyword>
<dbReference type="Proteomes" id="UP000284407">
    <property type="component" value="Unassembled WGS sequence"/>
</dbReference>
<keyword evidence="2" id="KW-0813">Transport</keyword>
<feature type="domain" description="ABC transporter" evidence="10">
    <location>
        <begin position="262"/>
        <end position="513"/>
    </location>
</feature>
<dbReference type="Gene3D" id="3.40.50.300">
    <property type="entry name" value="P-loop containing nucleotide triphosphate hydrolases"/>
    <property type="match status" value="2"/>
</dbReference>
<comment type="subcellular location">
    <subcellularLocation>
        <location evidence="1">Cell membrane</location>
        <topology evidence="1">Peripheral membrane protein</topology>
    </subcellularLocation>
</comment>
<evidence type="ECO:0000256" key="1">
    <source>
        <dbReference type="ARBA" id="ARBA00004202"/>
    </source>
</evidence>
<dbReference type="PROSITE" id="PS50893">
    <property type="entry name" value="ABC_TRANSPORTER_2"/>
    <property type="match status" value="2"/>
</dbReference>
<name>A0A420DUB6_9RHOB</name>
<evidence type="ECO:0000256" key="9">
    <source>
        <dbReference type="ARBA" id="ARBA00023136"/>
    </source>
</evidence>
<dbReference type="PANTHER" id="PTHR43790">
    <property type="entry name" value="CARBOHYDRATE TRANSPORT ATP-BINDING PROTEIN MG119-RELATED"/>
    <property type="match status" value="1"/>
</dbReference>
<protein>
    <submittedName>
        <fullName evidence="11">Monosaccharide ABC transporter ATP-binding protein (CUT2 family)</fullName>
    </submittedName>
</protein>